<sequence>MSYLYLVAFVSFTCVHTSLGLPSGAPTGVCTTMTPRHVNSSTNEVIQAQTATRYSVVTMASNYSAGDVVRVWIADNQSTGYRGILLQARNLNGSSALGRWRTPPTNTKLITCSSTDDAVTHSNTELKTNTHRFDWEASENYGDLQFVATVAENHDVFWVQLKSSTVTGEACHLIFSKYYLLLTTFAPLMFTMLH</sequence>
<reference evidence="3 4" key="1">
    <citation type="submission" date="2024-02" db="EMBL/GenBank/DDBJ databases">
        <authorList>
            <person name="Daric V."/>
            <person name="Darras S."/>
        </authorList>
    </citation>
    <scope>NUCLEOTIDE SEQUENCE [LARGE SCALE GENOMIC DNA]</scope>
</reference>
<dbReference type="PROSITE" id="PS51019">
    <property type="entry name" value="REELIN"/>
    <property type="match status" value="1"/>
</dbReference>
<dbReference type="PANTHER" id="PTHR45828">
    <property type="entry name" value="CYTOCHROME B561/FERRIC REDUCTASE TRANSMEMBRANE"/>
    <property type="match status" value="1"/>
</dbReference>
<dbReference type="InterPro" id="IPR002861">
    <property type="entry name" value="Reeler_dom"/>
</dbReference>
<name>A0ABP0GWP1_CLALP</name>
<dbReference type="Proteomes" id="UP001642483">
    <property type="component" value="Unassembled WGS sequence"/>
</dbReference>
<accession>A0ABP0GWP1</accession>
<comment type="caution">
    <text evidence="3">The sequence shown here is derived from an EMBL/GenBank/DDBJ whole genome shotgun (WGS) entry which is preliminary data.</text>
</comment>
<gene>
    <name evidence="3" type="ORF">CVLEPA_LOCUS28790</name>
</gene>
<feature type="chain" id="PRO_5046496724" description="Reelin domain-containing protein" evidence="1">
    <location>
        <begin position="21"/>
        <end position="194"/>
    </location>
</feature>
<evidence type="ECO:0000256" key="1">
    <source>
        <dbReference type="SAM" id="SignalP"/>
    </source>
</evidence>
<feature type="signal peptide" evidence="1">
    <location>
        <begin position="1"/>
        <end position="20"/>
    </location>
</feature>
<dbReference type="InterPro" id="IPR042307">
    <property type="entry name" value="Reeler_sf"/>
</dbReference>
<dbReference type="InterPro" id="IPR051237">
    <property type="entry name" value="Ferric-chelate_Red/DefProt"/>
</dbReference>
<protein>
    <recommendedName>
        <fullName evidence="2">Reelin domain-containing protein</fullName>
    </recommendedName>
</protein>
<evidence type="ECO:0000313" key="3">
    <source>
        <dbReference type="EMBL" id="CAK8695523.1"/>
    </source>
</evidence>
<dbReference type="PANTHER" id="PTHR45828:SF33">
    <property type="entry name" value="DOMON DOMAIN-CONTAINING PROTEIN"/>
    <property type="match status" value="1"/>
</dbReference>
<proteinExistence type="predicted"/>
<dbReference type="EMBL" id="CAWYQH010000152">
    <property type="protein sequence ID" value="CAK8695523.1"/>
    <property type="molecule type" value="Genomic_DNA"/>
</dbReference>
<dbReference type="Pfam" id="PF02014">
    <property type="entry name" value="Reeler"/>
    <property type="match status" value="1"/>
</dbReference>
<organism evidence="3 4">
    <name type="scientific">Clavelina lepadiformis</name>
    <name type="common">Light-bulb sea squirt</name>
    <name type="synonym">Ascidia lepadiformis</name>
    <dbReference type="NCBI Taxonomy" id="159417"/>
    <lineage>
        <taxon>Eukaryota</taxon>
        <taxon>Metazoa</taxon>
        <taxon>Chordata</taxon>
        <taxon>Tunicata</taxon>
        <taxon>Ascidiacea</taxon>
        <taxon>Aplousobranchia</taxon>
        <taxon>Clavelinidae</taxon>
        <taxon>Clavelina</taxon>
    </lineage>
</organism>
<dbReference type="CDD" id="cd08544">
    <property type="entry name" value="Reeler"/>
    <property type="match status" value="1"/>
</dbReference>
<evidence type="ECO:0000313" key="4">
    <source>
        <dbReference type="Proteomes" id="UP001642483"/>
    </source>
</evidence>
<keyword evidence="1" id="KW-0732">Signal</keyword>
<evidence type="ECO:0000259" key="2">
    <source>
        <dbReference type="PROSITE" id="PS51019"/>
    </source>
</evidence>
<keyword evidence="4" id="KW-1185">Reference proteome</keyword>
<dbReference type="Gene3D" id="2.60.40.4060">
    <property type="entry name" value="Reeler domain"/>
    <property type="match status" value="1"/>
</dbReference>
<feature type="domain" description="Reelin" evidence="2">
    <location>
        <begin position="15"/>
        <end position="187"/>
    </location>
</feature>